<keyword evidence="2" id="KW-1185">Reference proteome</keyword>
<reference evidence="2" key="1">
    <citation type="journal article" date="2023" name="Mar. Drugs">
        <title>Gemmata algarum, a Novel Planctomycete Isolated from an Algal Mat, Displays Antimicrobial Activity.</title>
        <authorList>
            <person name="Kumar G."/>
            <person name="Kallscheuer N."/>
            <person name="Kashif M."/>
            <person name="Ahamad S."/>
            <person name="Jagadeeshwari U."/>
            <person name="Pannikurungottu S."/>
            <person name="Haufschild T."/>
            <person name="Kabuu M."/>
            <person name="Sasikala C."/>
            <person name="Jogler C."/>
            <person name="Ramana C."/>
        </authorList>
    </citation>
    <scope>NUCLEOTIDE SEQUENCE [LARGE SCALE GENOMIC DNA]</scope>
    <source>
        <strain evidence="2">JC673</strain>
    </source>
</reference>
<protein>
    <submittedName>
        <fullName evidence="1">Uncharacterized protein</fullName>
    </submittedName>
</protein>
<dbReference type="RefSeq" id="WP_320687663.1">
    <property type="nucleotide sequence ID" value="NZ_JAXBLV010000189.1"/>
</dbReference>
<dbReference type="EMBL" id="JAXBLV010000189">
    <property type="protein sequence ID" value="MDY3561214.1"/>
    <property type="molecule type" value="Genomic_DNA"/>
</dbReference>
<evidence type="ECO:0000313" key="2">
    <source>
        <dbReference type="Proteomes" id="UP001272242"/>
    </source>
</evidence>
<gene>
    <name evidence="1" type="ORF">R5W23_002476</name>
</gene>
<organism evidence="1 2">
    <name type="scientific">Gemmata algarum</name>
    <dbReference type="NCBI Taxonomy" id="2975278"/>
    <lineage>
        <taxon>Bacteria</taxon>
        <taxon>Pseudomonadati</taxon>
        <taxon>Planctomycetota</taxon>
        <taxon>Planctomycetia</taxon>
        <taxon>Gemmatales</taxon>
        <taxon>Gemmataceae</taxon>
        <taxon>Gemmata</taxon>
    </lineage>
</organism>
<evidence type="ECO:0000313" key="1">
    <source>
        <dbReference type="EMBL" id="MDY3561214.1"/>
    </source>
</evidence>
<proteinExistence type="predicted"/>
<dbReference type="Proteomes" id="UP001272242">
    <property type="component" value="Unassembled WGS sequence"/>
</dbReference>
<sequence length="80" mass="9256">MDDPFPDPPVPTFDADGMMMPPWIKYPSVPRASIGWRMGEGEEYWDNFRAWWATQQVAVRTAVQATYPEPTGWAGFYERV</sequence>
<accession>A0ABU5F204</accession>
<name>A0ABU5F204_9BACT</name>
<comment type="caution">
    <text evidence="1">The sequence shown here is derived from an EMBL/GenBank/DDBJ whole genome shotgun (WGS) entry which is preliminary data.</text>
</comment>